<accession>A0A9Q1BUV7</accession>
<name>A0A9Q1BUV7_HOLLE</name>
<evidence type="ECO:0000256" key="2">
    <source>
        <dbReference type="ARBA" id="ARBA00022803"/>
    </source>
</evidence>
<dbReference type="AlphaFoldDB" id="A0A9Q1BUV7"/>
<dbReference type="OrthoDB" id="10043504at2759"/>
<dbReference type="PANTHER" id="PTHR10271">
    <property type="entry name" value="INTERFERON-INDUCED PROTEIN WITH TETRATRICOPEPTIDE REPEATS"/>
    <property type="match status" value="1"/>
</dbReference>
<evidence type="ECO:0000313" key="4">
    <source>
        <dbReference type="EMBL" id="KAJ8033098.1"/>
    </source>
</evidence>
<comment type="similarity">
    <text evidence="3">Belongs to the IFIT family.</text>
</comment>
<dbReference type="SUPFAM" id="SSF48452">
    <property type="entry name" value="TPR-like"/>
    <property type="match status" value="2"/>
</dbReference>
<organism evidence="4 5">
    <name type="scientific">Holothuria leucospilota</name>
    <name type="common">Black long sea cucumber</name>
    <name type="synonym">Mertensiothuria leucospilota</name>
    <dbReference type="NCBI Taxonomy" id="206669"/>
    <lineage>
        <taxon>Eukaryota</taxon>
        <taxon>Metazoa</taxon>
        <taxon>Echinodermata</taxon>
        <taxon>Eleutherozoa</taxon>
        <taxon>Echinozoa</taxon>
        <taxon>Holothuroidea</taxon>
        <taxon>Aspidochirotacea</taxon>
        <taxon>Aspidochirotida</taxon>
        <taxon>Holothuriidae</taxon>
        <taxon>Holothuria</taxon>
    </lineage>
</organism>
<evidence type="ECO:0000313" key="5">
    <source>
        <dbReference type="Proteomes" id="UP001152320"/>
    </source>
</evidence>
<proteinExistence type="inferred from homology"/>
<evidence type="ECO:0000256" key="1">
    <source>
        <dbReference type="ARBA" id="ARBA00022737"/>
    </source>
</evidence>
<keyword evidence="5" id="KW-1185">Reference proteome</keyword>
<dbReference type="GO" id="GO:0005829">
    <property type="term" value="C:cytosol"/>
    <property type="evidence" value="ECO:0007669"/>
    <property type="project" value="TreeGrafter"/>
</dbReference>
<evidence type="ECO:0000256" key="3">
    <source>
        <dbReference type="ARBA" id="ARBA00038336"/>
    </source>
</evidence>
<gene>
    <name evidence="4" type="ORF">HOLleu_23233</name>
</gene>
<keyword evidence="1" id="KW-0677">Repeat</keyword>
<dbReference type="InterPro" id="IPR011990">
    <property type="entry name" value="TPR-like_helical_dom_sf"/>
</dbReference>
<dbReference type="GO" id="GO:0051607">
    <property type="term" value="P:defense response to virus"/>
    <property type="evidence" value="ECO:0007669"/>
    <property type="project" value="TreeGrafter"/>
</dbReference>
<protein>
    <submittedName>
        <fullName evidence="4">Uncharacterized protein</fullName>
    </submittedName>
</protein>
<dbReference type="PANTHER" id="PTHR10271:SF0">
    <property type="entry name" value="INTERFERON-INDUCED PROTEIN WITH TETRATRICOPEPTIDE REPEATS 5"/>
    <property type="match status" value="1"/>
</dbReference>
<sequence length="879" mass="102006">MSGVNWWEEWPCPLHPSWGLSDISERDMNQLKLVVETDDPDLNVVESAIYRAFLEYPCGRPFFNQGRHNPKKALEKLGVAEDYVKEKLRGNHSAEIGYGIVINSFALSISIGFSEEIHEKAQSELKTLIKKMDHNTDYKSYITVVQAYIYSRLGRPWQGRALSLYNSALKRFPYNCEWLFGKALMLGREARQQGFRKGWKNKDVRAACLEEKKVLEKILKINPKFHSARAMYGQVKFTLGEKGAETEIRTALEHEPERHNIVMVATRYYRRKKNFELAGEILERFINSTKNVDADAYFQLGYLKCSQALTRGLPVNTQSLLREEALKHFNKSVEINSCHYPAITVKAEVTALLGETKKARELFEDLFDNIFKNKPYLAKEELASLDCALSMRLPSNMQVFSTKELIILSHRYIVLTTEVEANIKKGSEDCSNANEKITKHLEKLEEIISDDHESDYVQRLAKLKLADANRRLKHFREAKELYEHLRKEEEETDGVEGEILWGLGKCYFNLEEDKEVISIADRLGKINEQLLSNELYADVYLRRAKVSMEDQTLMRTSNIRLCEDVVMYLEYAINMGSLEASYLFTNFLGDLKKEFFTLNLRIPQIVARISLICSNDCKGKLVHTNFNLAEDDGSSEINDEISIKLCSIKEKLNECLKYEHYSDTSNPRNAKLQELEEIRRKRLDFEIDLIKRRENEKWNKSCAKSLKEVIQYLRELLDHVICFYKNSVLKQFSGKSIFPVKFDQKESRVNKELAQKKIDRWIEETFPDYPGKLPEDVILTILEVQPMYHSENNWLAALNELNNKLKHEDVNYASETFELRAEKPGSSSTWESEDLVRKSCKEVERLVLYFLSKEEDSSSCRNVPTNECDDDLSLSNLFL</sequence>
<reference evidence="4" key="1">
    <citation type="submission" date="2021-10" db="EMBL/GenBank/DDBJ databases">
        <title>Tropical sea cucumber genome reveals ecological adaptation and Cuvierian tubules defense mechanism.</title>
        <authorList>
            <person name="Chen T."/>
        </authorList>
    </citation>
    <scope>NUCLEOTIDE SEQUENCE</scope>
    <source>
        <strain evidence="4">Nanhai2018</strain>
        <tissue evidence="4">Muscle</tissue>
    </source>
</reference>
<comment type="caution">
    <text evidence="4">The sequence shown here is derived from an EMBL/GenBank/DDBJ whole genome shotgun (WGS) entry which is preliminary data.</text>
</comment>
<keyword evidence="2" id="KW-0802">TPR repeat</keyword>
<dbReference type="Gene3D" id="1.25.40.10">
    <property type="entry name" value="Tetratricopeptide repeat domain"/>
    <property type="match status" value="2"/>
</dbReference>
<dbReference type="Proteomes" id="UP001152320">
    <property type="component" value="Chromosome 11"/>
</dbReference>
<dbReference type="EMBL" id="JAIZAY010000011">
    <property type="protein sequence ID" value="KAJ8033098.1"/>
    <property type="molecule type" value="Genomic_DNA"/>
</dbReference>